<keyword evidence="2" id="KW-0812">Transmembrane</keyword>
<name>A0ABV8WL32_9MICC</name>
<keyword evidence="2" id="KW-1133">Transmembrane helix</keyword>
<feature type="transmembrane region" description="Helical" evidence="2">
    <location>
        <begin position="127"/>
        <end position="150"/>
    </location>
</feature>
<evidence type="ECO:0000256" key="2">
    <source>
        <dbReference type="SAM" id="Phobius"/>
    </source>
</evidence>
<feature type="compositionally biased region" description="Gly residues" evidence="1">
    <location>
        <begin position="28"/>
        <end position="47"/>
    </location>
</feature>
<accession>A0ABV8WL32</accession>
<evidence type="ECO:0000313" key="3">
    <source>
        <dbReference type="EMBL" id="MFC4396765.1"/>
    </source>
</evidence>
<feature type="region of interest" description="Disordered" evidence="1">
    <location>
        <begin position="1"/>
        <end position="50"/>
    </location>
</feature>
<feature type="compositionally biased region" description="Polar residues" evidence="1">
    <location>
        <begin position="1"/>
        <end position="14"/>
    </location>
</feature>
<feature type="transmembrane region" description="Helical" evidence="2">
    <location>
        <begin position="93"/>
        <end position="115"/>
    </location>
</feature>
<comment type="caution">
    <text evidence="3">The sequence shown here is derived from an EMBL/GenBank/DDBJ whole genome shotgun (WGS) entry which is preliminary data.</text>
</comment>
<reference evidence="4" key="1">
    <citation type="journal article" date="2019" name="Int. J. Syst. Evol. Microbiol.">
        <title>The Global Catalogue of Microorganisms (GCM) 10K type strain sequencing project: providing services to taxonomists for standard genome sequencing and annotation.</title>
        <authorList>
            <consortium name="The Broad Institute Genomics Platform"/>
            <consortium name="The Broad Institute Genome Sequencing Center for Infectious Disease"/>
            <person name="Wu L."/>
            <person name="Ma J."/>
        </authorList>
    </citation>
    <scope>NUCLEOTIDE SEQUENCE [LARGE SCALE GENOMIC DNA]</scope>
    <source>
        <strain evidence="4">PJ61</strain>
    </source>
</reference>
<evidence type="ECO:0000256" key="1">
    <source>
        <dbReference type="SAM" id="MobiDB-lite"/>
    </source>
</evidence>
<dbReference type="Proteomes" id="UP001595778">
    <property type="component" value="Unassembled WGS sequence"/>
</dbReference>
<keyword evidence="4" id="KW-1185">Reference proteome</keyword>
<protein>
    <submittedName>
        <fullName evidence="3">Uncharacterized protein</fullName>
    </submittedName>
</protein>
<gene>
    <name evidence="3" type="ORF">ACFO0G_11755</name>
</gene>
<dbReference type="EMBL" id="JBHSDQ010000004">
    <property type="protein sequence ID" value="MFC4396765.1"/>
    <property type="molecule type" value="Genomic_DNA"/>
</dbReference>
<dbReference type="RefSeq" id="WP_286399763.1">
    <property type="nucleotide sequence ID" value="NZ_JBHSDQ010000004.1"/>
</dbReference>
<evidence type="ECO:0000313" key="4">
    <source>
        <dbReference type="Proteomes" id="UP001595778"/>
    </source>
</evidence>
<feature type="transmembrane region" description="Helical" evidence="2">
    <location>
        <begin position="58"/>
        <end position="81"/>
    </location>
</feature>
<keyword evidence="2" id="KW-0472">Membrane</keyword>
<organism evidence="3 4">
    <name type="scientific">Arthrobacter sedimenti</name>
    <dbReference type="NCBI Taxonomy" id="2694931"/>
    <lineage>
        <taxon>Bacteria</taxon>
        <taxon>Bacillati</taxon>
        <taxon>Actinomycetota</taxon>
        <taxon>Actinomycetes</taxon>
        <taxon>Micrococcales</taxon>
        <taxon>Micrococcaceae</taxon>
        <taxon>Arthrobacter</taxon>
    </lineage>
</organism>
<sequence>MAASTDGSTMENTPQPEPGPARVETTGTGAGINGLGNNGPGNEGPGNAGANSKATNSLVLAILAPASMLLTAPASMFAMLMTYSDNGHSDRPWVTPFVLFSLPVLFASLGLRQALPALKQLPRGSGSWSAAAVALCICGLVFALALGPVLDLIGVF</sequence>
<proteinExistence type="predicted"/>